<keyword evidence="5" id="KW-0574">Periplasm</keyword>
<evidence type="ECO:0000313" key="12">
    <source>
        <dbReference type="Proteomes" id="UP001321825"/>
    </source>
</evidence>
<evidence type="ECO:0000256" key="7">
    <source>
        <dbReference type="ARBA" id="ARBA00023004"/>
    </source>
</evidence>
<dbReference type="PANTHER" id="PTHR30600:SF10">
    <property type="entry name" value="BLL6722 PROTEIN"/>
    <property type="match status" value="1"/>
</dbReference>
<feature type="binding site" description="axial binding residue" evidence="9">
    <location>
        <position position="73"/>
    </location>
    <ligand>
        <name>heme c</name>
        <dbReference type="ChEBI" id="CHEBI:61717"/>
        <label>1</label>
    </ligand>
    <ligandPart>
        <name>Fe</name>
        <dbReference type="ChEBI" id="CHEBI:18248"/>
    </ligandPart>
</feature>
<keyword evidence="12" id="KW-1185">Reference proteome</keyword>
<keyword evidence="6 11" id="KW-0560">Oxidoreductase</keyword>
<protein>
    <submittedName>
        <fullName evidence="11">Cytochrome c peroxidase</fullName>
        <ecNumber evidence="11">1.11.1.5</ecNumber>
    </submittedName>
</protein>
<evidence type="ECO:0000259" key="10">
    <source>
        <dbReference type="PROSITE" id="PS51007"/>
    </source>
</evidence>
<dbReference type="GO" id="GO:0009055">
    <property type="term" value="F:electron transfer activity"/>
    <property type="evidence" value="ECO:0007669"/>
    <property type="project" value="InterPro"/>
</dbReference>
<dbReference type="PIRSF" id="PIRSF000294">
    <property type="entry name" value="Cytochrome-c_peroxidase"/>
    <property type="match status" value="1"/>
</dbReference>
<dbReference type="Gene3D" id="1.10.760.10">
    <property type="entry name" value="Cytochrome c-like domain"/>
    <property type="match status" value="2"/>
</dbReference>
<proteinExistence type="predicted"/>
<name>A0AAU9C3P2_9GAMM</name>
<dbReference type="InterPro" id="IPR004852">
    <property type="entry name" value="Di-haem_cyt_c_peroxidsae"/>
</dbReference>
<keyword evidence="4" id="KW-0732">Signal</keyword>
<evidence type="ECO:0000256" key="3">
    <source>
        <dbReference type="ARBA" id="ARBA00022723"/>
    </source>
</evidence>
<dbReference type="PANTHER" id="PTHR30600">
    <property type="entry name" value="CYTOCHROME C PEROXIDASE-RELATED"/>
    <property type="match status" value="1"/>
</dbReference>
<evidence type="ECO:0000256" key="9">
    <source>
        <dbReference type="PIRSR" id="PIRSR000294-2"/>
    </source>
</evidence>
<comment type="cofactor">
    <cofactor evidence="8">
        <name>heme</name>
        <dbReference type="ChEBI" id="CHEBI:30413"/>
    </cofactor>
    <text evidence="8">Binds 2 heme groups.</text>
</comment>
<dbReference type="EC" id="1.11.1.5" evidence="11"/>
<feature type="domain" description="Cytochrome c" evidence="10">
    <location>
        <begin position="203"/>
        <end position="360"/>
    </location>
</feature>
<keyword evidence="3 9" id="KW-0479">Metal-binding</keyword>
<evidence type="ECO:0000256" key="2">
    <source>
        <dbReference type="ARBA" id="ARBA00022617"/>
    </source>
</evidence>
<gene>
    <name evidence="11" type="ORF">MIT9_P1354</name>
</gene>
<dbReference type="RefSeq" id="WP_317704203.1">
    <property type="nucleotide sequence ID" value="NZ_AP024714.1"/>
</dbReference>
<dbReference type="InterPro" id="IPR036909">
    <property type="entry name" value="Cyt_c-like_dom_sf"/>
</dbReference>
<dbReference type="InterPro" id="IPR009056">
    <property type="entry name" value="Cyt_c-like_dom"/>
</dbReference>
<feature type="binding site" description="covalent" evidence="8">
    <location>
        <position position="72"/>
    </location>
    <ligand>
        <name>heme c</name>
        <dbReference type="ChEBI" id="CHEBI:61717"/>
        <label>1</label>
    </ligand>
</feature>
<organism evidence="11 12">
    <name type="scientific">Methylomarinovum caldicuralii</name>
    <dbReference type="NCBI Taxonomy" id="438856"/>
    <lineage>
        <taxon>Bacteria</taxon>
        <taxon>Pseudomonadati</taxon>
        <taxon>Pseudomonadota</taxon>
        <taxon>Gammaproteobacteria</taxon>
        <taxon>Methylococcales</taxon>
        <taxon>Methylothermaceae</taxon>
        <taxon>Methylomarinovum</taxon>
    </lineage>
</organism>
<keyword evidence="2 8" id="KW-0349">Heme</keyword>
<dbReference type="Proteomes" id="UP001321825">
    <property type="component" value="Chromosome"/>
</dbReference>
<dbReference type="GO" id="GO:0042597">
    <property type="term" value="C:periplasmic space"/>
    <property type="evidence" value="ECO:0007669"/>
    <property type="project" value="UniProtKB-SubCell"/>
</dbReference>
<feature type="binding site" description="axial binding residue" evidence="9">
    <location>
        <position position="222"/>
    </location>
    <ligand>
        <name>heme c</name>
        <dbReference type="ChEBI" id="CHEBI:61717"/>
        <label>2</label>
    </ligand>
    <ligandPart>
        <name>Fe</name>
        <dbReference type="ChEBI" id="CHEBI:18248"/>
    </ligandPart>
</feature>
<dbReference type="SUPFAM" id="SSF46626">
    <property type="entry name" value="Cytochrome c"/>
    <property type="match status" value="2"/>
</dbReference>
<sequence>MKPHVLIVTLAALSPALPAGEVRLPDPKTLLGLPPVPVPKDNPLTLDKARLGRKLFEDKRFSADGTVSCAHCHKPELAFQDGLPVSEGIRGQKGTRNAPTVINAAYYTRQFWDGRRPSLEAQAKDPFVNPIEHGLKSHDPIVEIVRGDPDYRNRFRQAFGLTPDQITIDHVVQAIASFERTVVAGDSPFDRYLYGGDKNALSEAAIRGLAVFRGKGRCVSCHVIEESTALFTDNRFHNLGVGFERIQARLPEIIAAFRKAKAEGRPVDEAVLTQAELSELGQFAVTGETEDIGKFKTSTLRNIALTAPYMHDGSLKTLEEVIDFYDISGFDNPLLDGGIRPLGLTPQEKTDLVEFLKSLTSSRLARRTP</sequence>
<dbReference type="InterPro" id="IPR051395">
    <property type="entry name" value="Cytochrome_c_Peroxidase/MauG"/>
</dbReference>
<evidence type="ECO:0000256" key="5">
    <source>
        <dbReference type="ARBA" id="ARBA00022764"/>
    </source>
</evidence>
<dbReference type="GO" id="GO:0004130">
    <property type="term" value="F:cytochrome-c peroxidase activity"/>
    <property type="evidence" value="ECO:0007669"/>
    <property type="project" value="UniProtKB-EC"/>
</dbReference>
<comment type="PTM">
    <text evidence="8">Binds 2 heme groups per subunit.</text>
</comment>
<dbReference type="GO" id="GO:0046872">
    <property type="term" value="F:metal ion binding"/>
    <property type="evidence" value="ECO:0007669"/>
    <property type="project" value="UniProtKB-KW"/>
</dbReference>
<dbReference type="PROSITE" id="PS51007">
    <property type="entry name" value="CYTC"/>
    <property type="match status" value="1"/>
</dbReference>
<dbReference type="EMBL" id="AP024714">
    <property type="protein sequence ID" value="BCX81774.1"/>
    <property type="molecule type" value="Genomic_DNA"/>
</dbReference>
<reference evidence="12" key="1">
    <citation type="journal article" date="2024" name="Int. J. Syst. Evol. Microbiol.">
        <title>Methylomarinovum tepidoasis sp. nov., a moderately thermophilic methanotroph of the family Methylothermaceae isolated from a deep-sea hydrothermal field.</title>
        <authorList>
            <person name="Hirayama H."/>
            <person name="Takaki Y."/>
            <person name="Abe M."/>
            <person name="Miyazaki M."/>
            <person name="Uematsu K."/>
            <person name="Matsui Y."/>
            <person name="Takai K."/>
        </authorList>
    </citation>
    <scope>NUCLEOTIDE SEQUENCE [LARGE SCALE GENOMIC DNA]</scope>
    <source>
        <strain evidence="12">IT-9</strain>
    </source>
</reference>
<accession>A0AAU9C3P2</accession>
<evidence type="ECO:0000256" key="4">
    <source>
        <dbReference type="ARBA" id="ARBA00022729"/>
    </source>
</evidence>
<dbReference type="InterPro" id="IPR026259">
    <property type="entry name" value="MauG/Cytc_peroxidase"/>
</dbReference>
<evidence type="ECO:0000256" key="6">
    <source>
        <dbReference type="ARBA" id="ARBA00023002"/>
    </source>
</evidence>
<evidence type="ECO:0000256" key="8">
    <source>
        <dbReference type="PIRSR" id="PIRSR000294-1"/>
    </source>
</evidence>
<evidence type="ECO:0000313" key="11">
    <source>
        <dbReference type="EMBL" id="BCX81774.1"/>
    </source>
</evidence>
<dbReference type="AlphaFoldDB" id="A0AAU9C3P2"/>
<dbReference type="Pfam" id="PF03150">
    <property type="entry name" value="CCP_MauG"/>
    <property type="match status" value="1"/>
</dbReference>
<feature type="binding site" description="covalent" evidence="8">
    <location>
        <position position="218"/>
    </location>
    <ligand>
        <name>heme c</name>
        <dbReference type="ChEBI" id="CHEBI:61717"/>
        <label>2</label>
    </ligand>
</feature>
<dbReference type="KEGG" id="mcau:MIT9_P1354"/>
<dbReference type="GO" id="GO:0020037">
    <property type="term" value="F:heme binding"/>
    <property type="evidence" value="ECO:0007669"/>
    <property type="project" value="InterPro"/>
</dbReference>
<keyword evidence="11" id="KW-0575">Peroxidase</keyword>
<evidence type="ECO:0000256" key="1">
    <source>
        <dbReference type="ARBA" id="ARBA00004418"/>
    </source>
</evidence>
<comment type="subcellular location">
    <subcellularLocation>
        <location evidence="1">Periplasm</location>
    </subcellularLocation>
</comment>
<keyword evidence="7 9" id="KW-0408">Iron</keyword>
<feature type="binding site" description="covalent" evidence="8">
    <location>
        <position position="221"/>
    </location>
    <ligand>
        <name>heme c</name>
        <dbReference type="ChEBI" id="CHEBI:61717"/>
        <label>2</label>
    </ligand>
</feature>
<feature type="binding site" description="covalent" evidence="8">
    <location>
        <position position="69"/>
    </location>
    <ligand>
        <name>heme c</name>
        <dbReference type="ChEBI" id="CHEBI:61717"/>
        <label>1</label>
    </ligand>
</feature>